<dbReference type="PANTHER" id="PTHR12630">
    <property type="entry name" value="N-LINKED OLIGOSACCHARIDE PROCESSING"/>
    <property type="match status" value="1"/>
</dbReference>
<proteinExistence type="predicted"/>
<accession>A0AAP0FZT0</accession>
<sequence length="206" mass="23065">MQPVARRRIFFAAVLLGCFLFASTAPPLRPLFTGISPQDEKYYSGATIACSDGSKTFPHNHLNDGYCDCPDGTDEPGTSACPGSKFYCRNIGDVPQQLFSSRVNDGICDCCDGSDEYDVDITCQNTCAKNKDSDLSMGDGYHSTEARIDDLSIRQKRRRVDLNDLLHYLEGMGIISIIELATLMVVLTIVIRRTRSRRRLHLWRNE</sequence>
<keyword evidence="1" id="KW-0472">Membrane</keyword>
<evidence type="ECO:0000313" key="5">
    <source>
        <dbReference type="Proteomes" id="UP001418222"/>
    </source>
</evidence>
<dbReference type="EMBL" id="JBBWWQ010000015">
    <property type="protein sequence ID" value="KAK8928706.1"/>
    <property type="molecule type" value="Genomic_DNA"/>
</dbReference>
<feature type="transmembrane region" description="Helical" evidence="1">
    <location>
        <begin position="165"/>
        <end position="191"/>
    </location>
</feature>
<evidence type="ECO:0000256" key="2">
    <source>
        <dbReference type="SAM" id="SignalP"/>
    </source>
</evidence>
<dbReference type="InterPro" id="IPR028146">
    <property type="entry name" value="PRKCSH_N"/>
</dbReference>
<dbReference type="InterPro" id="IPR039794">
    <property type="entry name" value="Gtb1-like"/>
</dbReference>
<dbReference type="GO" id="GO:0006491">
    <property type="term" value="P:N-glycan processing"/>
    <property type="evidence" value="ECO:0007669"/>
    <property type="project" value="TreeGrafter"/>
</dbReference>
<dbReference type="PANTHER" id="PTHR12630:SF25">
    <property type="entry name" value="OS01G0752400 PROTEIN"/>
    <property type="match status" value="1"/>
</dbReference>
<feature type="signal peptide" evidence="2">
    <location>
        <begin position="1"/>
        <end position="24"/>
    </location>
</feature>
<keyword evidence="5" id="KW-1185">Reference proteome</keyword>
<keyword evidence="1" id="KW-0812">Transmembrane</keyword>
<reference evidence="4 5" key="1">
    <citation type="journal article" date="2022" name="Nat. Plants">
        <title>Genomes of leafy and leafless Platanthera orchids illuminate the evolution of mycoheterotrophy.</title>
        <authorList>
            <person name="Li M.H."/>
            <person name="Liu K.W."/>
            <person name="Li Z."/>
            <person name="Lu H.C."/>
            <person name="Ye Q.L."/>
            <person name="Zhang D."/>
            <person name="Wang J.Y."/>
            <person name="Li Y.F."/>
            <person name="Zhong Z.M."/>
            <person name="Liu X."/>
            <person name="Yu X."/>
            <person name="Liu D.K."/>
            <person name="Tu X.D."/>
            <person name="Liu B."/>
            <person name="Hao Y."/>
            <person name="Liao X.Y."/>
            <person name="Jiang Y.T."/>
            <person name="Sun W.H."/>
            <person name="Chen J."/>
            <person name="Chen Y.Q."/>
            <person name="Ai Y."/>
            <person name="Zhai J.W."/>
            <person name="Wu S.S."/>
            <person name="Zhou Z."/>
            <person name="Hsiao Y.Y."/>
            <person name="Wu W.L."/>
            <person name="Chen Y.Y."/>
            <person name="Lin Y.F."/>
            <person name="Hsu J.L."/>
            <person name="Li C.Y."/>
            <person name="Wang Z.W."/>
            <person name="Zhao X."/>
            <person name="Zhong W.Y."/>
            <person name="Ma X.K."/>
            <person name="Ma L."/>
            <person name="Huang J."/>
            <person name="Chen G.Z."/>
            <person name="Huang M.Z."/>
            <person name="Huang L."/>
            <person name="Peng D.H."/>
            <person name="Luo Y.B."/>
            <person name="Zou S.Q."/>
            <person name="Chen S.P."/>
            <person name="Lan S."/>
            <person name="Tsai W.C."/>
            <person name="Van de Peer Y."/>
            <person name="Liu Z.J."/>
        </authorList>
    </citation>
    <scope>NUCLEOTIDE SEQUENCE [LARGE SCALE GENOMIC DNA]</scope>
    <source>
        <strain evidence="4">Lor287</strain>
    </source>
</reference>
<keyword evidence="1" id="KW-1133">Transmembrane helix</keyword>
<comment type="caution">
    <text evidence="4">The sequence shown here is derived from an EMBL/GenBank/DDBJ whole genome shotgun (WGS) entry which is preliminary data.</text>
</comment>
<keyword evidence="2" id="KW-0732">Signal</keyword>
<gene>
    <name evidence="4" type="ORF">KSP39_PZI017936</name>
</gene>
<dbReference type="Pfam" id="PF12999">
    <property type="entry name" value="PRKCSH-like"/>
    <property type="match status" value="1"/>
</dbReference>
<feature type="domain" description="Glucosidase II beta subunit N-terminal" evidence="3">
    <location>
        <begin position="32"/>
        <end position="133"/>
    </location>
</feature>
<evidence type="ECO:0000259" key="3">
    <source>
        <dbReference type="Pfam" id="PF12999"/>
    </source>
</evidence>
<feature type="chain" id="PRO_5042898757" description="Glucosidase II beta subunit N-terminal domain-containing protein" evidence="2">
    <location>
        <begin position="25"/>
        <end position="206"/>
    </location>
</feature>
<dbReference type="GO" id="GO:0017177">
    <property type="term" value="C:glucosidase II complex"/>
    <property type="evidence" value="ECO:0007669"/>
    <property type="project" value="TreeGrafter"/>
</dbReference>
<evidence type="ECO:0000313" key="4">
    <source>
        <dbReference type="EMBL" id="KAK8928706.1"/>
    </source>
</evidence>
<dbReference type="AlphaFoldDB" id="A0AAP0FZT0"/>
<organism evidence="4 5">
    <name type="scientific">Platanthera zijinensis</name>
    <dbReference type="NCBI Taxonomy" id="2320716"/>
    <lineage>
        <taxon>Eukaryota</taxon>
        <taxon>Viridiplantae</taxon>
        <taxon>Streptophyta</taxon>
        <taxon>Embryophyta</taxon>
        <taxon>Tracheophyta</taxon>
        <taxon>Spermatophyta</taxon>
        <taxon>Magnoliopsida</taxon>
        <taxon>Liliopsida</taxon>
        <taxon>Asparagales</taxon>
        <taxon>Orchidaceae</taxon>
        <taxon>Orchidoideae</taxon>
        <taxon>Orchideae</taxon>
        <taxon>Orchidinae</taxon>
        <taxon>Platanthera</taxon>
    </lineage>
</organism>
<protein>
    <recommendedName>
        <fullName evidence="3">Glucosidase II beta subunit N-terminal domain-containing protein</fullName>
    </recommendedName>
</protein>
<name>A0AAP0FZT0_9ASPA</name>
<dbReference type="Proteomes" id="UP001418222">
    <property type="component" value="Unassembled WGS sequence"/>
</dbReference>
<evidence type="ECO:0000256" key="1">
    <source>
        <dbReference type="SAM" id="Phobius"/>
    </source>
</evidence>